<evidence type="ECO:0000256" key="1">
    <source>
        <dbReference type="PROSITE-ProRule" id="PRU00176"/>
    </source>
</evidence>
<dbReference type="Proteomes" id="UP001157974">
    <property type="component" value="Unassembled WGS sequence"/>
</dbReference>
<dbReference type="Gene3D" id="3.30.70.330">
    <property type="match status" value="1"/>
</dbReference>
<dbReference type="SUPFAM" id="SSF54928">
    <property type="entry name" value="RNA-binding domain, RBD"/>
    <property type="match status" value="1"/>
</dbReference>
<dbReference type="Pfam" id="PF00076">
    <property type="entry name" value="RRM_1"/>
    <property type="match status" value="1"/>
</dbReference>
<dbReference type="InterPro" id="IPR000504">
    <property type="entry name" value="RRM_dom"/>
</dbReference>
<name>A0AAV8UZA0_9RHOD</name>
<dbReference type="AlphaFoldDB" id="A0AAV8UZA0"/>
<dbReference type="EMBL" id="JAMWBK010000002">
    <property type="protein sequence ID" value="KAJ8907950.1"/>
    <property type="molecule type" value="Genomic_DNA"/>
</dbReference>
<accession>A0AAV8UZA0</accession>
<organism evidence="3 4">
    <name type="scientific">Rhodosorus marinus</name>
    <dbReference type="NCBI Taxonomy" id="101924"/>
    <lineage>
        <taxon>Eukaryota</taxon>
        <taxon>Rhodophyta</taxon>
        <taxon>Stylonematophyceae</taxon>
        <taxon>Stylonematales</taxon>
        <taxon>Stylonemataceae</taxon>
        <taxon>Rhodosorus</taxon>
    </lineage>
</organism>
<protein>
    <recommendedName>
        <fullName evidence="2">RRM domain-containing protein</fullName>
    </recommendedName>
</protein>
<evidence type="ECO:0000259" key="2">
    <source>
        <dbReference type="PROSITE" id="PS50102"/>
    </source>
</evidence>
<evidence type="ECO:0000313" key="3">
    <source>
        <dbReference type="EMBL" id="KAJ8907950.1"/>
    </source>
</evidence>
<keyword evidence="1" id="KW-0694">RNA-binding</keyword>
<proteinExistence type="predicted"/>
<dbReference type="InterPro" id="IPR035979">
    <property type="entry name" value="RBD_domain_sf"/>
</dbReference>
<sequence length="184" mass="20438">MGRHGGGEEVCSLHVSGYPADAVSSDDLREEFERYGKIADIYMPKDYHSRKPRGFAYVEFRHLDSAEEARRELDGTTQEFIGNGSSGLATTKTEKVGSNNRAFKSLLPPYKKVRCWKKLSFQISRLKMCVVPIGADVIATVTDPGQGLVVPPTEVARFPRNDRDLDHGPEVHFTIGLTARLGQD</sequence>
<reference evidence="3 4" key="1">
    <citation type="journal article" date="2023" name="Nat. Commun.">
        <title>Origin of minicircular mitochondrial genomes in red algae.</title>
        <authorList>
            <person name="Lee Y."/>
            <person name="Cho C.H."/>
            <person name="Lee Y.M."/>
            <person name="Park S.I."/>
            <person name="Yang J.H."/>
            <person name="West J.A."/>
            <person name="Bhattacharya D."/>
            <person name="Yoon H.S."/>
        </authorList>
    </citation>
    <scope>NUCLEOTIDE SEQUENCE [LARGE SCALE GENOMIC DNA]</scope>
    <source>
        <strain evidence="3 4">CCMP1338</strain>
        <tissue evidence="3">Whole cell</tissue>
    </source>
</reference>
<dbReference type="GO" id="GO:0003723">
    <property type="term" value="F:RNA binding"/>
    <property type="evidence" value="ECO:0007669"/>
    <property type="project" value="UniProtKB-UniRule"/>
</dbReference>
<dbReference type="InterPro" id="IPR012677">
    <property type="entry name" value="Nucleotide-bd_a/b_plait_sf"/>
</dbReference>
<keyword evidence="4" id="KW-1185">Reference proteome</keyword>
<feature type="domain" description="RRM" evidence="2">
    <location>
        <begin position="11"/>
        <end position="95"/>
    </location>
</feature>
<gene>
    <name evidence="3" type="ORF">NDN08_008053</name>
</gene>
<dbReference type="PROSITE" id="PS50102">
    <property type="entry name" value="RRM"/>
    <property type="match status" value="1"/>
</dbReference>
<dbReference type="PANTHER" id="PTHR48034">
    <property type="entry name" value="TRANSFORMER-2 SEX-DETERMINING PROTEIN-RELATED"/>
    <property type="match status" value="1"/>
</dbReference>
<dbReference type="InterPro" id="IPR050441">
    <property type="entry name" value="RBM"/>
</dbReference>
<comment type="caution">
    <text evidence="3">The sequence shown here is derived from an EMBL/GenBank/DDBJ whole genome shotgun (WGS) entry which is preliminary data.</text>
</comment>
<dbReference type="SMART" id="SM00360">
    <property type="entry name" value="RRM"/>
    <property type="match status" value="1"/>
</dbReference>
<evidence type="ECO:0000313" key="4">
    <source>
        <dbReference type="Proteomes" id="UP001157974"/>
    </source>
</evidence>